<organism evidence="2">
    <name type="scientific">Barrevirus sp</name>
    <dbReference type="NCBI Taxonomy" id="2487763"/>
    <lineage>
        <taxon>Viruses</taxon>
        <taxon>Varidnaviria</taxon>
        <taxon>Bamfordvirae</taxon>
        <taxon>Nucleocytoviricota</taxon>
        <taxon>Megaviricetes</taxon>
        <taxon>Imitervirales</taxon>
        <taxon>Mimiviridae</taxon>
        <taxon>Klosneuvirinae</taxon>
    </lineage>
</organism>
<evidence type="ECO:0000256" key="1">
    <source>
        <dbReference type="SAM" id="MobiDB-lite"/>
    </source>
</evidence>
<protein>
    <submittedName>
        <fullName evidence="2">Uncharacterized protein</fullName>
    </submittedName>
</protein>
<gene>
    <name evidence="2" type="ORF">Barrevirus4_24</name>
</gene>
<evidence type="ECO:0000313" key="2">
    <source>
        <dbReference type="EMBL" id="AYV76940.1"/>
    </source>
</evidence>
<feature type="region of interest" description="Disordered" evidence="1">
    <location>
        <begin position="77"/>
        <end position="110"/>
    </location>
</feature>
<reference evidence="2" key="1">
    <citation type="submission" date="2018-10" db="EMBL/GenBank/DDBJ databases">
        <title>Hidden diversity of soil giant viruses.</title>
        <authorList>
            <person name="Schulz F."/>
            <person name="Alteio L."/>
            <person name="Goudeau D."/>
            <person name="Ryan E.M."/>
            <person name="Malmstrom R.R."/>
            <person name="Blanchard J."/>
            <person name="Woyke T."/>
        </authorList>
    </citation>
    <scope>NUCLEOTIDE SEQUENCE</scope>
    <source>
        <strain evidence="2">BAV1</strain>
    </source>
</reference>
<feature type="region of interest" description="Disordered" evidence="1">
    <location>
        <begin position="144"/>
        <end position="165"/>
    </location>
</feature>
<name>A0A3G4ZPW4_9VIRU</name>
<feature type="compositionally biased region" description="Acidic residues" evidence="1">
    <location>
        <begin position="88"/>
        <end position="100"/>
    </location>
</feature>
<dbReference type="EMBL" id="MK072001">
    <property type="protein sequence ID" value="AYV76940.1"/>
    <property type="molecule type" value="Genomic_DNA"/>
</dbReference>
<sequence>MNNHINEVNKMTFAELRNELANCSDPVKQYIIRNLMMLRYKQHLENKELERNLKKKYQKSQIKKIKRKLEKKYRNKSVNNPLTNSDFIEPEETREEEDDNTNNNNNMYNGTKINEYIKDRTNNNLMNRLHNDIEINKMKDDNIYKSSKSNKKNNNDFVSPFSNDGSDDKYASFDNAFKI</sequence>
<proteinExistence type="predicted"/>
<accession>A0A3G4ZPW4</accession>